<evidence type="ECO:0000259" key="1">
    <source>
        <dbReference type="Pfam" id="PF00899"/>
    </source>
</evidence>
<proteinExistence type="predicted"/>
<name>A0A9W6G1R5_9BACT</name>
<gene>
    <name evidence="2" type="primary">moeW</name>
    <name evidence="2" type="ORF">GHYDROH2_27750</name>
</gene>
<dbReference type="Proteomes" id="UP001144352">
    <property type="component" value="Unassembled WGS sequence"/>
</dbReference>
<dbReference type="NCBIfam" id="NF006077">
    <property type="entry name" value="PRK08223.1"/>
    <property type="match status" value="1"/>
</dbReference>
<dbReference type="EMBL" id="BSDS01000002">
    <property type="protein sequence ID" value="GLI39274.1"/>
    <property type="molecule type" value="Genomic_DNA"/>
</dbReference>
<comment type="caution">
    <text evidence="2">The sequence shown here is derived from an EMBL/GenBank/DDBJ whole genome shotgun (WGS) entry which is preliminary data.</text>
</comment>
<dbReference type="PANTHER" id="PTHR43267">
    <property type="entry name" value="TRNA THREONYLCARBAMOYLADENOSINE DEHYDRATASE"/>
    <property type="match status" value="1"/>
</dbReference>
<dbReference type="SUPFAM" id="SSF69572">
    <property type="entry name" value="Activating enzymes of the ubiquitin-like proteins"/>
    <property type="match status" value="1"/>
</dbReference>
<dbReference type="InterPro" id="IPR035985">
    <property type="entry name" value="Ubiquitin-activating_enz"/>
</dbReference>
<protein>
    <recommendedName>
        <fullName evidence="1">THIF-type NAD/FAD binding fold domain-containing protein</fullName>
    </recommendedName>
</protein>
<organism evidence="2 3">
    <name type="scientific">Geobacter hydrogenophilus</name>
    <dbReference type="NCBI Taxonomy" id="40983"/>
    <lineage>
        <taxon>Bacteria</taxon>
        <taxon>Pseudomonadati</taxon>
        <taxon>Thermodesulfobacteriota</taxon>
        <taxon>Desulfuromonadia</taxon>
        <taxon>Geobacterales</taxon>
        <taxon>Geobacteraceae</taxon>
        <taxon>Geobacter</taxon>
    </lineage>
</organism>
<sequence>MDNNIVQEEFLRNIGLLTVEEQKHLNSSRVAVAGAGGVGGIHVLTLARLGVGRFTIADHDTFDVVNISRQFGAFHSTLNRNKAQVLADMVKDINPNAEVRVMEEGVTENNIHAFLEGADVYVDSIDFFEIDMRRLIFNTCRAKGIYALTAAPLGFGATLQVFDPEGMSFDDYFGIDDQTPPLEKIAAFAAGLTPNPYHLSYMDATKVSFKRRTGPAVSPACTMAASLVATETVKILTGKGEIRPIPCYLQFDMLLNKVKMGKIALGAKSPSQKKKRRLIMENLLMKSEEQQ</sequence>
<dbReference type="InterPro" id="IPR045886">
    <property type="entry name" value="ThiF/MoeB/HesA"/>
</dbReference>
<keyword evidence="3" id="KW-1185">Reference proteome</keyword>
<dbReference type="GO" id="GO:0061503">
    <property type="term" value="F:tRNA threonylcarbamoyladenosine dehydratase"/>
    <property type="evidence" value="ECO:0007669"/>
    <property type="project" value="TreeGrafter"/>
</dbReference>
<dbReference type="AlphaFoldDB" id="A0A9W6G1R5"/>
<reference evidence="2" key="1">
    <citation type="submission" date="2022-12" db="EMBL/GenBank/DDBJ databases">
        <title>Reference genome sequencing for broad-spectrum identification of bacterial and archaeal isolates by mass spectrometry.</title>
        <authorList>
            <person name="Sekiguchi Y."/>
            <person name="Tourlousse D.M."/>
        </authorList>
    </citation>
    <scope>NUCLEOTIDE SEQUENCE</scope>
    <source>
        <strain evidence="2">H2</strain>
    </source>
</reference>
<dbReference type="PANTHER" id="PTHR43267:SF1">
    <property type="entry name" value="TRNA THREONYLCARBAMOYLADENOSINE DEHYDRATASE"/>
    <property type="match status" value="1"/>
</dbReference>
<evidence type="ECO:0000313" key="3">
    <source>
        <dbReference type="Proteomes" id="UP001144352"/>
    </source>
</evidence>
<dbReference type="InterPro" id="IPR000594">
    <property type="entry name" value="ThiF_NAD_FAD-bd"/>
</dbReference>
<dbReference type="GO" id="GO:0061504">
    <property type="term" value="P:cyclic threonylcarbamoyladenosine biosynthetic process"/>
    <property type="evidence" value="ECO:0007669"/>
    <property type="project" value="TreeGrafter"/>
</dbReference>
<dbReference type="CDD" id="cd01483">
    <property type="entry name" value="E1_enzyme_family"/>
    <property type="match status" value="1"/>
</dbReference>
<dbReference type="GO" id="GO:0008641">
    <property type="term" value="F:ubiquitin-like modifier activating enzyme activity"/>
    <property type="evidence" value="ECO:0007669"/>
    <property type="project" value="InterPro"/>
</dbReference>
<feature type="domain" description="THIF-type NAD/FAD binding fold" evidence="1">
    <location>
        <begin position="12"/>
        <end position="263"/>
    </location>
</feature>
<accession>A0A9W6G1R5</accession>
<dbReference type="Pfam" id="PF00899">
    <property type="entry name" value="ThiF"/>
    <property type="match status" value="1"/>
</dbReference>
<dbReference type="RefSeq" id="WP_214187737.1">
    <property type="nucleotide sequence ID" value="NZ_BSDS01000002.1"/>
</dbReference>
<evidence type="ECO:0000313" key="2">
    <source>
        <dbReference type="EMBL" id="GLI39274.1"/>
    </source>
</evidence>
<dbReference type="Gene3D" id="3.40.50.720">
    <property type="entry name" value="NAD(P)-binding Rossmann-like Domain"/>
    <property type="match status" value="1"/>
</dbReference>